<dbReference type="Pfam" id="PF02321">
    <property type="entry name" value="OEP"/>
    <property type="match status" value="2"/>
</dbReference>
<comment type="subcellular location">
    <subcellularLocation>
        <location evidence="2">Cell membrane</location>
        <topology evidence="2">Lipid-anchor</topology>
    </subcellularLocation>
</comment>
<name>A0ABV7SRH6_9SPHN</name>
<comment type="caution">
    <text evidence="3">The sequence shown here is derived from an EMBL/GenBank/DDBJ whole genome shotgun (WGS) entry which is preliminary data.</text>
</comment>
<keyword evidence="2" id="KW-0472">Membrane</keyword>
<feature type="chain" id="PRO_5044973419" evidence="2">
    <location>
        <begin position="20"/>
        <end position="498"/>
    </location>
</feature>
<protein>
    <submittedName>
        <fullName evidence="3">Efflux transporter outer membrane subunit</fullName>
    </submittedName>
</protein>
<keyword evidence="2" id="KW-0732">Signal</keyword>
<dbReference type="RefSeq" id="WP_261293542.1">
    <property type="nucleotide sequence ID" value="NZ_JANQBK010000003.1"/>
</dbReference>
<comment type="similarity">
    <text evidence="1 2">Belongs to the outer membrane factor (OMF) (TC 1.B.17) family.</text>
</comment>
<gene>
    <name evidence="3" type="ORF">ACFONA_05220</name>
</gene>
<keyword evidence="4" id="KW-1185">Reference proteome</keyword>
<dbReference type="NCBIfam" id="TIGR01845">
    <property type="entry name" value="outer_NodT"/>
    <property type="match status" value="1"/>
</dbReference>
<dbReference type="SUPFAM" id="SSF56954">
    <property type="entry name" value="Outer membrane efflux proteins (OEP)"/>
    <property type="match status" value="1"/>
</dbReference>
<dbReference type="Proteomes" id="UP001595713">
    <property type="component" value="Unassembled WGS sequence"/>
</dbReference>
<dbReference type="EMBL" id="JBHRXP010000002">
    <property type="protein sequence ID" value="MFC3579558.1"/>
    <property type="molecule type" value="Genomic_DNA"/>
</dbReference>
<evidence type="ECO:0000256" key="2">
    <source>
        <dbReference type="RuleBase" id="RU362097"/>
    </source>
</evidence>
<keyword evidence="2" id="KW-0812">Transmembrane</keyword>
<dbReference type="InterPro" id="IPR003423">
    <property type="entry name" value="OMP_efflux"/>
</dbReference>
<accession>A0ABV7SRH6</accession>
<keyword evidence="2" id="KW-0564">Palmitate</keyword>
<keyword evidence="2" id="KW-1134">Transmembrane beta strand</keyword>
<reference evidence="4" key="1">
    <citation type="journal article" date="2019" name="Int. J. Syst. Evol. Microbiol.">
        <title>The Global Catalogue of Microorganisms (GCM) 10K type strain sequencing project: providing services to taxonomists for standard genome sequencing and annotation.</title>
        <authorList>
            <consortium name="The Broad Institute Genomics Platform"/>
            <consortium name="The Broad Institute Genome Sequencing Center for Infectious Disease"/>
            <person name="Wu L."/>
            <person name="Ma J."/>
        </authorList>
    </citation>
    <scope>NUCLEOTIDE SEQUENCE [LARGE SCALE GENOMIC DNA]</scope>
    <source>
        <strain evidence="4">KCTC 42739</strain>
    </source>
</reference>
<evidence type="ECO:0000256" key="1">
    <source>
        <dbReference type="ARBA" id="ARBA00007613"/>
    </source>
</evidence>
<dbReference type="Gene3D" id="1.20.1600.10">
    <property type="entry name" value="Outer membrane efflux proteins (OEP)"/>
    <property type="match status" value="1"/>
</dbReference>
<organism evidence="3 4">
    <name type="scientific">Sphingomonas hylomeconis</name>
    <dbReference type="NCBI Taxonomy" id="1395958"/>
    <lineage>
        <taxon>Bacteria</taxon>
        <taxon>Pseudomonadati</taxon>
        <taxon>Pseudomonadota</taxon>
        <taxon>Alphaproteobacteria</taxon>
        <taxon>Sphingomonadales</taxon>
        <taxon>Sphingomonadaceae</taxon>
        <taxon>Sphingomonas</taxon>
    </lineage>
</organism>
<proteinExistence type="inferred from homology"/>
<evidence type="ECO:0000313" key="3">
    <source>
        <dbReference type="EMBL" id="MFC3579558.1"/>
    </source>
</evidence>
<dbReference type="PANTHER" id="PTHR30203:SF21">
    <property type="entry name" value="OUTER MEMBRANE COMPONENT OF MULTIDRUG EFFLUX PUMP-RELATED"/>
    <property type="match status" value="1"/>
</dbReference>
<dbReference type="InterPro" id="IPR010131">
    <property type="entry name" value="MdtP/NodT-like"/>
</dbReference>
<dbReference type="Gene3D" id="2.20.200.10">
    <property type="entry name" value="Outer membrane efflux proteins (OEP)"/>
    <property type="match status" value="1"/>
</dbReference>
<dbReference type="PANTHER" id="PTHR30203">
    <property type="entry name" value="OUTER MEMBRANE CATION EFFLUX PROTEIN"/>
    <property type="match status" value="1"/>
</dbReference>
<dbReference type="PROSITE" id="PS51257">
    <property type="entry name" value="PROKAR_LIPOPROTEIN"/>
    <property type="match status" value="1"/>
</dbReference>
<feature type="signal peptide" evidence="2">
    <location>
        <begin position="1"/>
        <end position="19"/>
    </location>
</feature>
<keyword evidence="2" id="KW-0449">Lipoprotein</keyword>
<evidence type="ECO:0000313" key="4">
    <source>
        <dbReference type="Proteomes" id="UP001595713"/>
    </source>
</evidence>
<sequence>MTKLLSLIPTLASALALSACVVGPNYVKPTTPASTPDTAAFAEAARTSAVSAAALPANWWRLYQDPVLDRLVTEALAHNTDIRVAAANLARARAVLSEQRGARLPTTDLSAQGTYGRTGLGSLGAAGGAAGGAGASGADAVTSDFYSLGFDAGYEVDLFGGITRAIQAARGDTAAAAAQLDAARVSVAAETARAYATACSNAAQRAVAAETVGLQQRTLQLTTTLFDAGRGTRRDVERADVLLAQTQATIPGFEAERRASLYALATMTGRAPAEIDAQADLCKTPPRVRTIIPTGDGAALLARRPDVRAAERTLAADTARVGVATAALYPSIRLLGSIGFGGTSPGDALSSKGFSYSVGPLISWSFPNMTAARARVRQAEAGADGSLARFDGVVLGALREVEQALARYAGALDRNAALVRAERSSNAAAKLSRLRFDYGADSFLLLIDAERDRASARAALAQSDAAVADAQVSLFKALGGGWEEAPAPTRRDPVATAP</sequence>